<dbReference type="InterPro" id="IPR032465">
    <property type="entry name" value="ACMSD"/>
</dbReference>
<feature type="domain" description="Amidohydrolase-related" evidence="2">
    <location>
        <begin position="29"/>
        <end position="297"/>
    </location>
</feature>
<dbReference type="RefSeq" id="WP_106297735.1">
    <property type="nucleotide sequence ID" value="NZ_PVTI01000014.1"/>
</dbReference>
<dbReference type="PANTHER" id="PTHR21240:SF28">
    <property type="entry name" value="ISO-OROTATE DECARBOXYLASE (EUROFUNG)"/>
    <property type="match status" value="1"/>
</dbReference>
<proteinExistence type="predicted"/>
<keyword evidence="4" id="KW-1185">Reference proteome</keyword>
<accession>A0A2T0UJ83</accession>
<dbReference type="InterPro" id="IPR006680">
    <property type="entry name" value="Amidohydro-rel"/>
</dbReference>
<dbReference type="GO" id="GO:0016831">
    <property type="term" value="F:carboxy-lyase activity"/>
    <property type="evidence" value="ECO:0007669"/>
    <property type="project" value="InterPro"/>
</dbReference>
<dbReference type="GO" id="GO:0019748">
    <property type="term" value="P:secondary metabolic process"/>
    <property type="evidence" value="ECO:0007669"/>
    <property type="project" value="TreeGrafter"/>
</dbReference>
<reference evidence="3 4" key="1">
    <citation type="submission" date="2018-03" db="EMBL/GenBank/DDBJ databases">
        <title>Genomic Encyclopedia of Archaeal and Bacterial Type Strains, Phase II (KMG-II): from individual species to whole genera.</title>
        <authorList>
            <person name="Goeker M."/>
        </authorList>
    </citation>
    <scope>NUCLEOTIDE SEQUENCE [LARGE SCALE GENOMIC DNA]</scope>
    <source>
        <strain evidence="3 4">ATCC BAA-1496</strain>
    </source>
</reference>
<dbReference type="AlphaFoldDB" id="A0A2T0UJ83"/>
<dbReference type="Gene3D" id="3.20.20.140">
    <property type="entry name" value="Metal-dependent hydrolases"/>
    <property type="match status" value="1"/>
</dbReference>
<evidence type="ECO:0000313" key="3">
    <source>
        <dbReference type="EMBL" id="PRY58003.1"/>
    </source>
</evidence>
<comment type="caution">
    <text evidence="3">The sequence shown here is derived from an EMBL/GenBank/DDBJ whole genome shotgun (WGS) entry which is preliminary data.</text>
</comment>
<evidence type="ECO:0000313" key="4">
    <source>
        <dbReference type="Proteomes" id="UP000237822"/>
    </source>
</evidence>
<sequence>MAERTTPGPQSDAEIPAYVDSLGLPGIADLHVHFLPEPMLRKVWAYFDAAEAHYGVPWPITYRLPEEERLNLLRQFGVHAIPALTYPHKPGMAAGLNAWNADFAARVPDGIHCATMYPEPGVEDYVAEALETGARLWKLHVQVGAYAPDDPLLDPAWAQLERAGVPVVIHAGSAPLPGEFTGAQRVERVLDRFPQLALVIAHLGMPEYDAFADLTERFPHVHLDTTMAATDFTEARTPMPSRYRERLPDLRDRIVFGSDFPNIPYPYAHQVDALARLDLGDDWMRAVLWHNGARLLALDPTYCA</sequence>
<organism evidence="3 4">
    <name type="scientific">Knoellia remsis</name>
    <dbReference type="NCBI Taxonomy" id="407159"/>
    <lineage>
        <taxon>Bacteria</taxon>
        <taxon>Bacillati</taxon>
        <taxon>Actinomycetota</taxon>
        <taxon>Actinomycetes</taxon>
        <taxon>Micrococcales</taxon>
        <taxon>Intrasporangiaceae</taxon>
        <taxon>Knoellia</taxon>
    </lineage>
</organism>
<dbReference type="GO" id="GO:0005737">
    <property type="term" value="C:cytoplasm"/>
    <property type="evidence" value="ECO:0007669"/>
    <property type="project" value="TreeGrafter"/>
</dbReference>
<name>A0A2T0UJ83_9MICO</name>
<dbReference type="CDD" id="cd01292">
    <property type="entry name" value="metallo-dependent_hydrolases"/>
    <property type="match status" value="1"/>
</dbReference>
<dbReference type="Pfam" id="PF04909">
    <property type="entry name" value="Amidohydro_2"/>
    <property type="match status" value="1"/>
</dbReference>
<gene>
    <name evidence="3" type="ORF">BCF74_11434</name>
</gene>
<evidence type="ECO:0000256" key="1">
    <source>
        <dbReference type="ARBA" id="ARBA00023239"/>
    </source>
</evidence>
<dbReference type="SUPFAM" id="SSF51556">
    <property type="entry name" value="Metallo-dependent hydrolases"/>
    <property type="match status" value="1"/>
</dbReference>
<evidence type="ECO:0000259" key="2">
    <source>
        <dbReference type="Pfam" id="PF04909"/>
    </source>
</evidence>
<protein>
    <recommendedName>
        <fullName evidence="2">Amidohydrolase-related domain-containing protein</fullName>
    </recommendedName>
</protein>
<dbReference type="PANTHER" id="PTHR21240">
    <property type="entry name" value="2-AMINO-3-CARBOXYLMUCONATE-6-SEMIALDEHYDE DECARBOXYLASE"/>
    <property type="match status" value="1"/>
</dbReference>
<keyword evidence="1" id="KW-0456">Lyase</keyword>
<dbReference type="Proteomes" id="UP000237822">
    <property type="component" value="Unassembled WGS sequence"/>
</dbReference>
<dbReference type="OrthoDB" id="5172791at2"/>
<dbReference type="EMBL" id="PVTI01000014">
    <property type="protein sequence ID" value="PRY58003.1"/>
    <property type="molecule type" value="Genomic_DNA"/>
</dbReference>
<dbReference type="InterPro" id="IPR032466">
    <property type="entry name" value="Metal_Hydrolase"/>
</dbReference>
<dbReference type="GO" id="GO:0016787">
    <property type="term" value="F:hydrolase activity"/>
    <property type="evidence" value="ECO:0007669"/>
    <property type="project" value="InterPro"/>
</dbReference>